<feature type="compositionally biased region" description="Basic and acidic residues" evidence="1">
    <location>
        <begin position="48"/>
        <end position="62"/>
    </location>
</feature>
<feature type="region of interest" description="Disordered" evidence="1">
    <location>
        <begin position="27"/>
        <end position="85"/>
    </location>
</feature>
<dbReference type="EMBL" id="JAACXV010014493">
    <property type="protein sequence ID" value="KAF7266851.1"/>
    <property type="molecule type" value="Genomic_DNA"/>
</dbReference>
<dbReference type="Proteomes" id="UP000625711">
    <property type="component" value="Unassembled WGS sequence"/>
</dbReference>
<accession>A0A834M3V8</accession>
<evidence type="ECO:0000256" key="1">
    <source>
        <dbReference type="SAM" id="MobiDB-lite"/>
    </source>
</evidence>
<keyword evidence="3" id="KW-1185">Reference proteome</keyword>
<gene>
    <name evidence="2" type="ORF">GWI33_019876</name>
</gene>
<sequence length="85" mass="9325">MPVKSPLALRGTPPHTSQVIIVPVLTSSARNPNSGPGCLHAPLPQNRNDNKLRSRKTAERTASHTPLLSRVRSDDEAQRSNCKHR</sequence>
<organism evidence="2 3">
    <name type="scientific">Rhynchophorus ferrugineus</name>
    <name type="common">Red palm weevil</name>
    <name type="synonym">Curculio ferrugineus</name>
    <dbReference type="NCBI Taxonomy" id="354439"/>
    <lineage>
        <taxon>Eukaryota</taxon>
        <taxon>Metazoa</taxon>
        <taxon>Ecdysozoa</taxon>
        <taxon>Arthropoda</taxon>
        <taxon>Hexapoda</taxon>
        <taxon>Insecta</taxon>
        <taxon>Pterygota</taxon>
        <taxon>Neoptera</taxon>
        <taxon>Endopterygota</taxon>
        <taxon>Coleoptera</taxon>
        <taxon>Polyphaga</taxon>
        <taxon>Cucujiformia</taxon>
        <taxon>Curculionidae</taxon>
        <taxon>Dryophthorinae</taxon>
        <taxon>Rhynchophorus</taxon>
    </lineage>
</organism>
<dbReference type="AlphaFoldDB" id="A0A834M3V8"/>
<name>A0A834M3V8_RHYFE</name>
<protein>
    <submittedName>
        <fullName evidence="2">Uncharacterized protein</fullName>
    </submittedName>
</protein>
<proteinExistence type="predicted"/>
<evidence type="ECO:0000313" key="2">
    <source>
        <dbReference type="EMBL" id="KAF7266851.1"/>
    </source>
</evidence>
<comment type="caution">
    <text evidence="2">The sequence shown here is derived from an EMBL/GenBank/DDBJ whole genome shotgun (WGS) entry which is preliminary data.</text>
</comment>
<evidence type="ECO:0000313" key="3">
    <source>
        <dbReference type="Proteomes" id="UP000625711"/>
    </source>
</evidence>
<reference evidence="2" key="1">
    <citation type="submission" date="2020-08" db="EMBL/GenBank/DDBJ databases">
        <title>Genome sequencing and assembly of the red palm weevil Rhynchophorus ferrugineus.</title>
        <authorList>
            <person name="Dias G.B."/>
            <person name="Bergman C.M."/>
            <person name="Manee M."/>
        </authorList>
    </citation>
    <scope>NUCLEOTIDE SEQUENCE</scope>
    <source>
        <strain evidence="2">AA-2017</strain>
        <tissue evidence="2">Whole larva</tissue>
    </source>
</reference>